<evidence type="ECO:0000256" key="3">
    <source>
        <dbReference type="ARBA" id="ARBA00022801"/>
    </source>
</evidence>
<name>A0A1C4VCT9_9ACTN</name>
<feature type="domain" description="P/Homo B" evidence="9">
    <location>
        <begin position="397"/>
        <end position="520"/>
    </location>
</feature>
<dbReference type="Pfam" id="PF05922">
    <property type="entry name" value="Inhibitor_I9"/>
    <property type="match status" value="1"/>
</dbReference>
<feature type="active site" description="Charge relay system" evidence="5 6">
    <location>
        <position position="187"/>
    </location>
</feature>
<dbReference type="Gene3D" id="3.40.50.200">
    <property type="entry name" value="Peptidase S8/S53 domain"/>
    <property type="match status" value="1"/>
</dbReference>
<dbReference type="InterPro" id="IPR023827">
    <property type="entry name" value="Peptidase_S8_Asp-AS"/>
</dbReference>
<dbReference type="GO" id="GO:0005615">
    <property type="term" value="C:extracellular space"/>
    <property type="evidence" value="ECO:0007669"/>
    <property type="project" value="TreeGrafter"/>
</dbReference>
<evidence type="ECO:0000313" key="10">
    <source>
        <dbReference type="EMBL" id="SCE81778.1"/>
    </source>
</evidence>
<dbReference type="InterPro" id="IPR022398">
    <property type="entry name" value="Peptidase_S8_His-AS"/>
</dbReference>
<dbReference type="EMBL" id="FMCV01000003">
    <property type="protein sequence ID" value="SCE81778.1"/>
    <property type="molecule type" value="Genomic_DNA"/>
</dbReference>
<dbReference type="SUPFAM" id="SSF52743">
    <property type="entry name" value="Subtilisin-like"/>
    <property type="match status" value="1"/>
</dbReference>
<dbReference type="InterPro" id="IPR037045">
    <property type="entry name" value="S8pro/Inhibitor_I9_sf"/>
</dbReference>
<comment type="similarity">
    <text evidence="1 6 7">Belongs to the peptidase S8 family.</text>
</comment>
<reference evidence="11" key="1">
    <citation type="submission" date="2016-06" db="EMBL/GenBank/DDBJ databases">
        <authorList>
            <person name="Varghese N."/>
        </authorList>
    </citation>
    <scope>NUCLEOTIDE SEQUENCE [LARGE SCALE GENOMIC DNA]</scope>
    <source>
        <strain evidence="11">DSM 45555</strain>
    </source>
</reference>
<dbReference type="InterPro" id="IPR015500">
    <property type="entry name" value="Peptidase_S8_subtilisin-rel"/>
</dbReference>
<dbReference type="PANTHER" id="PTHR43806">
    <property type="entry name" value="PEPTIDASE S8"/>
    <property type="match status" value="1"/>
</dbReference>
<evidence type="ECO:0000256" key="4">
    <source>
        <dbReference type="ARBA" id="ARBA00022825"/>
    </source>
</evidence>
<keyword evidence="4 6" id="KW-0720">Serine protease</keyword>
<keyword evidence="2 6" id="KW-0645">Protease</keyword>
<dbReference type="SUPFAM" id="SSF49785">
    <property type="entry name" value="Galactose-binding domain-like"/>
    <property type="match status" value="1"/>
</dbReference>
<dbReference type="PROSITE" id="PS00138">
    <property type="entry name" value="SUBTILASE_SER"/>
    <property type="match status" value="1"/>
</dbReference>
<sequence length="520" mass="52702">MRPSCKSALAGAAALTMLMAATPAMAADRVGVVRDAGGATAVADSYIVVFRDASVTRARVGDTARRLTGRHGGAVARTWGAALRGFEVRVDASAAARIAADPDVAYVQQNHTVSISGTQTNPPSWGLDRIDQRNRPLDNSYTYPNTASNVRAYIIDTGIRTTHTDFGGRATWGTNTVDTNNTDCNGHGTHVAGTVGGSAYGVAKGAQLVAVKVLNCAGSGTTAGVVSGVDWVTANAVKPAVANMSLGGGVDTTLDAAVRNSIASGITYGLAAGNDYGANACNSSPARTAEGITVGSTTSSDARSSFSNIGTCVDIFAPGSSITSAWNSSNTATNTISGTSMATPHVVGAAALVVSANPSWTPQQVRDYLVDNATSNVVTSPGTGSPNKLLYVVNGSTPPPPPPPPGCTGTNGTDVAIPDAGSAVTSAITISGCGRAASATATVAVSIVHTYRGDLVVDLLAPDGTSYRLKNSSGSDSADNVNATYTVNLSSEAADGTWRLQVRDVYSADTGYLNTWTLTV</sequence>
<evidence type="ECO:0000256" key="1">
    <source>
        <dbReference type="ARBA" id="ARBA00011073"/>
    </source>
</evidence>
<dbReference type="Pfam" id="PF01483">
    <property type="entry name" value="P_proprotein"/>
    <property type="match status" value="1"/>
</dbReference>
<evidence type="ECO:0000256" key="8">
    <source>
        <dbReference type="SAM" id="SignalP"/>
    </source>
</evidence>
<proteinExistence type="inferred from homology"/>
<dbReference type="PROSITE" id="PS00137">
    <property type="entry name" value="SUBTILASE_HIS"/>
    <property type="match status" value="1"/>
</dbReference>
<dbReference type="InterPro" id="IPR010259">
    <property type="entry name" value="S8pro/Inhibitor_I9"/>
</dbReference>
<dbReference type="Gene3D" id="2.60.120.260">
    <property type="entry name" value="Galactose-binding domain-like"/>
    <property type="match status" value="1"/>
</dbReference>
<evidence type="ECO:0000256" key="5">
    <source>
        <dbReference type="PIRSR" id="PIRSR615500-1"/>
    </source>
</evidence>
<dbReference type="PANTHER" id="PTHR43806:SF11">
    <property type="entry name" value="CEREVISIN-RELATED"/>
    <property type="match status" value="1"/>
</dbReference>
<dbReference type="Gene3D" id="3.30.70.80">
    <property type="entry name" value="Peptidase S8 propeptide/proteinase inhibitor I9"/>
    <property type="match status" value="1"/>
</dbReference>
<dbReference type="Pfam" id="PF00082">
    <property type="entry name" value="Peptidase_S8"/>
    <property type="match status" value="1"/>
</dbReference>
<dbReference type="GO" id="GO:0004252">
    <property type="term" value="F:serine-type endopeptidase activity"/>
    <property type="evidence" value="ECO:0007669"/>
    <property type="project" value="UniProtKB-UniRule"/>
</dbReference>
<dbReference type="PROSITE" id="PS51892">
    <property type="entry name" value="SUBTILASE"/>
    <property type="match status" value="1"/>
</dbReference>
<feature type="active site" description="Charge relay system" evidence="5 6">
    <location>
        <position position="340"/>
    </location>
</feature>
<dbReference type="InterPro" id="IPR002884">
    <property type="entry name" value="P_dom"/>
</dbReference>
<keyword evidence="3 6" id="KW-0378">Hydrolase</keyword>
<dbReference type="PROSITE" id="PS51829">
    <property type="entry name" value="P_HOMO_B"/>
    <property type="match status" value="1"/>
</dbReference>
<dbReference type="Proteomes" id="UP000198551">
    <property type="component" value="Unassembled WGS sequence"/>
</dbReference>
<dbReference type="SUPFAM" id="SSF54897">
    <property type="entry name" value="Protease propeptides/inhibitors"/>
    <property type="match status" value="1"/>
</dbReference>
<evidence type="ECO:0000256" key="7">
    <source>
        <dbReference type="RuleBase" id="RU003355"/>
    </source>
</evidence>
<dbReference type="PROSITE" id="PS00136">
    <property type="entry name" value="SUBTILASE_ASP"/>
    <property type="match status" value="1"/>
</dbReference>
<feature type="chain" id="PRO_5008705757" evidence="8">
    <location>
        <begin position="27"/>
        <end position="520"/>
    </location>
</feature>
<organism evidence="10 11">
    <name type="scientific">Micromonospora marina</name>
    <dbReference type="NCBI Taxonomy" id="307120"/>
    <lineage>
        <taxon>Bacteria</taxon>
        <taxon>Bacillati</taxon>
        <taxon>Actinomycetota</taxon>
        <taxon>Actinomycetes</taxon>
        <taxon>Micromonosporales</taxon>
        <taxon>Micromonosporaceae</taxon>
        <taxon>Micromonospora</taxon>
    </lineage>
</organism>
<dbReference type="InterPro" id="IPR023828">
    <property type="entry name" value="Peptidase_S8_Ser-AS"/>
</dbReference>
<keyword evidence="8" id="KW-0732">Signal</keyword>
<gene>
    <name evidence="10" type="ORF">GA0070215_10379</name>
</gene>
<dbReference type="FunFam" id="3.40.50.200:FF:000014">
    <property type="entry name" value="Proteinase K"/>
    <property type="match status" value="1"/>
</dbReference>
<dbReference type="CDD" id="cd04077">
    <property type="entry name" value="Peptidases_S8_PCSK9_ProteinaseK_like"/>
    <property type="match status" value="1"/>
</dbReference>
<dbReference type="InterPro" id="IPR050131">
    <property type="entry name" value="Peptidase_S8_subtilisin-like"/>
</dbReference>
<dbReference type="InterPro" id="IPR008979">
    <property type="entry name" value="Galactose-bd-like_sf"/>
</dbReference>
<protein>
    <submittedName>
        <fullName evidence="10">Serine protease, subtilisin family</fullName>
    </submittedName>
</protein>
<evidence type="ECO:0000256" key="6">
    <source>
        <dbReference type="PROSITE-ProRule" id="PRU01240"/>
    </source>
</evidence>
<feature type="active site" description="Charge relay system" evidence="5 6">
    <location>
        <position position="156"/>
    </location>
</feature>
<evidence type="ECO:0000256" key="2">
    <source>
        <dbReference type="ARBA" id="ARBA00022670"/>
    </source>
</evidence>
<feature type="signal peptide" evidence="8">
    <location>
        <begin position="1"/>
        <end position="26"/>
    </location>
</feature>
<accession>A0A1C4VCT9</accession>
<dbReference type="GO" id="GO:0006508">
    <property type="term" value="P:proteolysis"/>
    <property type="evidence" value="ECO:0007669"/>
    <property type="project" value="UniProtKB-KW"/>
</dbReference>
<keyword evidence="11" id="KW-1185">Reference proteome</keyword>
<dbReference type="InterPro" id="IPR036852">
    <property type="entry name" value="Peptidase_S8/S53_dom_sf"/>
</dbReference>
<dbReference type="InterPro" id="IPR034193">
    <property type="entry name" value="PCSK9_ProteinaseK-like"/>
</dbReference>
<dbReference type="InterPro" id="IPR000209">
    <property type="entry name" value="Peptidase_S8/S53_dom"/>
</dbReference>
<dbReference type="AlphaFoldDB" id="A0A1C4VCT9"/>
<dbReference type="RefSeq" id="WP_026267528.1">
    <property type="nucleotide sequence ID" value="NZ_FMCV01000003.1"/>
</dbReference>
<evidence type="ECO:0000313" key="11">
    <source>
        <dbReference type="Proteomes" id="UP000198551"/>
    </source>
</evidence>
<evidence type="ECO:0000259" key="9">
    <source>
        <dbReference type="PROSITE" id="PS51829"/>
    </source>
</evidence>
<dbReference type="PRINTS" id="PR00723">
    <property type="entry name" value="SUBTILISIN"/>
</dbReference>